<dbReference type="EMBL" id="CM056744">
    <property type="protein sequence ID" value="KAJ8664639.1"/>
    <property type="molecule type" value="Genomic_DNA"/>
</dbReference>
<reference evidence="1" key="1">
    <citation type="submission" date="2023-04" db="EMBL/GenBank/DDBJ databases">
        <title>A chromosome-level genome assembly of the parasitoid wasp Eretmocerus hayati.</title>
        <authorList>
            <person name="Zhong Y."/>
            <person name="Liu S."/>
            <person name="Liu Y."/>
        </authorList>
    </citation>
    <scope>NUCLEOTIDE SEQUENCE</scope>
    <source>
        <strain evidence="1">ZJU_SS_LIU_2023</strain>
    </source>
</reference>
<gene>
    <name evidence="1" type="ORF">QAD02_006301</name>
</gene>
<dbReference type="Proteomes" id="UP001239111">
    <property type="component" value="Chromosome 4"/>
</dbReference>
<protein>
    <submittedName>
        <fullName evidence="1">Uncharacterized protein</fullName>
    </submittedName>
</protein>
<evidence type="ECO:0000313" key="1">
    <source>
        <dbReference type="EMBL" id="KAJ8664639.1"/>
    </source>
</evidence>
<accession>A0ACC2N2V3</accession>
<sequence length="277" mass="30494">MNRPNRDRLRCIILCSICIIPDVLSLTGQNVKLIENNEYPFIVSISNKLGHLKPPQQHRCGGTLFTKRHVLTAAHCITNKDVSDIKVIAGFGKDNHADLKLFDAIRKETYEDWAKQFGPLSSPLDDIGVLELSVDDTGITPALLQILPNSHRPESIVVLTGWGLKADNKVLGSPILRKASLTAISNLECQKHVNAFLAEWEWIKVPEQYICTPGVPAALGDCGDSGSPVLDENNFVIGVHIAICPTTGNSDAARVNMALNVFYYQGFIADISYNPHW</sequence>
<comment type="caution">
    <text evidence="1">The sequence shown here is derived from an EMBL/GenBank/DDBJ whole genome shotgun (WGS) entry which is preliminary data.</text>
</comment>
<evidence type="ECO:0000313" key="2">
    <source>
        <dbReference type="Proteomes" id="UP001239111"/>
    </source>
</evidence>
<organism evidence="1 2">
    <name type="scientific">Eretmocerus hayati</name>
    <dbReference type="NCBI Taxonomy" id="131215"/>
    <lineage>
        <taxon>Eukaryota</taxon>
        <taxon>Metazoa</taxon>
        <taxon>Ecdysozoa</taxon>
        <taxon>Arthropoda</taxon>
        <taxon>Hexapoda</taxon>
        <taxon>Insecta</taxon>
        <taxon>Pterygota</taxon>
        <taxon>Neoptera</taxon>
        <taxon>Endopterygota</taxon>
        <taxon>Hymenoptera</taxon>
        <taxon>Apocrita</taxon>
        <taxon>Proctotrupomorpha</taxon>
        <taxon>Chalcidoidea</taxon>
        <taxon>Aphelinidae</taxon>
        <taxon>Aphelininae</taxon>
        <taxon>Eretmocerus</taxon>
    </lineage>
</organism>
<name>A0ACC2N2V3_9HYME</name>
<keyword evidence="2" id="KW-1185">Reference proteome</keyword>
<proteinExistence type="predicted"/>